<proteinExistence type="predicted"/>
<feature type="region of interest" description="Disordered" evidence="1">
    <location>
        <begin position="265"/>
        <end position="371"/>
    </location>
</feature>
<dbReference type="AlphaFoldDB" id="A0A1D1XDF5"/>
<sequence length="412" mass="46132">MVSDLYYDCIRKLRMLDKQTNDPWKLLAKKLAFCLEDAISIAKLAHEIWTSREEENSKSMFFSLYRHCIKCVKIALTDINVKVQAIGLLMLKNVAQKEFSEGVDAKIQHFFLFFTGELLEDIFFLVHDTVKKPMSRQSIVVCEECLRFLFLFHTRSQGGECLQFSMNLLLESIFMVFSAPFDVHSQEFNEVRTISMRLISHLVQVPSSATQIREFLSSMPTSRRELLQDIIRSSISQGQYGSQVKSSNPSPIINLPVQLDIGATQSQQQLVSDSPLCSHEEAPKEGGGGGDDDDDDDWDAFQSFPTADTATGSSHSETASLPVSEFEHQSPGPAPITVSDKANDEEIPDGVKDNTNTSIACENGTQYPSMDEQNVLETKDIQSELVDACDTQPANDSKDLENDQNFEDVGKE</sequence>
<dbReference type="InterPro" id="IPR044218">
    <property type="entry name" value="SWEETIE"/>
</dbReference>
<protein>
    <submittedName>
        <fullName evidence="2">Uncharacterized protein</fullName>
    </submittedName>
</protein>
<dbReference type="GO" id="GO:0005975">
    <property type="term" value="P:carbohydrate metabolic process"/>
    <property type="evidence" value="ECO:0007669"/>
    <property type="project" value="InterPro"/>
</dbReference>
<feature type="compositionally biased region" description="Acidic residues" evidence="1">
    <location>
        <begin position="290"/>
        <end position="299"/>
    </location>
</feature>
<reference evidence="2" key="1">
    <citation type="submission" date="2015-07" db="EMBL/GenBank/DDBJ databases">
        <title>Transcriptome Assembly of Anthurium amnicola.</title>
        <authorList>
            <person name="Suzuki J."/>
        </authorList>
    </citation>
    <scope>NUCLEOTIDE SEQUENCE</scope>
</reference>
<name>A0A1D1XDF5_9ARAE</name>
<dbReference type="EMBL" id="GDJX01027487">
    <property type="protein sequence ID" value="JAT40449.1"/>
    <property type="molecule type" value="Transcribed_RNA"/>
</dbReference>
<dbReference type="PANTHER" id="PTHR46975">
    <property type="entry name" value="PROTEIN SWEETIE"/>
    <property type="match status" value="1"/>
</dbReference>
<dbReference type="PANTHER" id="PTHR46975:SF2">
    <property type="entry name" value="PROTEIN SWEETIE"/>
    <property type="match status" value="1"/>
</dbReference>
<gene>
    <name evidence="2" type="ORF">g.101375</name>
</gene>
<feature type="compositionally biased region" description="Polar residues" evidence="1">
    <location>
        <begin position="303"/>
        <end position="321"/>
    </location>
</feature>
<feature type="compositionally biased region" description="Polar residues" evidence="1">
    <location>
        <begin position="353"/>
        <end position="371"/>
    </location>
</feature>
<organism evidence="2">
    <name type="scientific">Anthurium amnicola</name>
    <dbReference type="NCBI Taxonomy" id="1678845"/>
    <lineage>
        <taxon>Eukaryota</taxon>
        <taxon>Viridiplantae</taxon>
        <taxon>Streptophyta</taxon>
        <taxon>Embryophyta</taxon>
        <taxon>Tracheophyta</taxon>
        <taxon>Spermatophyta</taxon>
        <taxon>Magnoliopsida</taxon>
        <taxon>Liliopsida</taxon>
        <taxon>Araceae</taxon>
        <taxon>Pothoideae</taxon>
        <taxon>Potheae</taxon>
        <taxon>Anthurium</taxon>
    </lineage>
</organism>
<evidence type="ECO:0000256" key="1">
    <source>
        <dbReference type="SAM" id="MobiDB-lite"/>
    </source>
</evidence>
<accession>A0A1D1XDF5</accession>
<feature type="region of interest" description="Disordered" evidence="1">
    <location>
        <begin position="391"/>
        <end position="412"/>
    </location>
</feature>
<evidence type="ECO:0000313" key="2">
    <source>
        <dbReference type="EMBL" id="JAT40449.1"/>
    </source>
</evidence>
<feature type="compositionally biased region" description="Basic and acidic residues" evidence="1">
    <location>
        <begin position="341"/>
        <end position="352"/>
    </location>
</feature>